<keyword evidence="2" id="KW-0732">Signal</keyword>
<dbReference type="Proteomes" id="UP001500121">
    <property type="component" value="Unassembled WGS sequence"/>
</dbReference>
<dbReference type="RefSeq" id="WP_345481968.1">
    <property type="nucleotide sequence ID" value="NZ_BAABLP010000006.1"/>
</dbReference>
<feature type="chain" id="PRO_5045791771" description="Right handed beta helix domain-containing protein" evidence="2">
    <location>
        <begin position="30"/>
        <end position="510"/>
    </location>
</feature>
<dbReference type="Pfam" id="PF13229">
    <property type="entry name" value="Beta_helix"/>
    <property type="match status" value="1"/>
</dbReference>
<dbReference type="Gene3D" id="2.160.20.10">
    <property type="entry name" value="Single-stranded right-handed beta-helix, Pectin lyase-like"/>
    <property type="match status" value="1"/>
</dbReference>
<feature type="signal peptide" evidence="2">
    <location>
        <begin position="1"/>
        <end position="29"/>
    </location>
</feature>
<dbReference type="SMART" id="SM00710">
    <property type="entry name" value="PbH1"/>
    <property type="match status" value="9"/>
</dbReference>
<feature type="domain" description="Right handed beta helix" evidence="3">
    <location>
        <begin position="205"/>
        <end position="372"/>
    </location>
</feature>
<proteinExistence type="predicted"/>
<comment type="caution">
    <text evidence="4">The sequence shown here is derived from an EMBL/GenBank/DDBJ whole genome shotgun (WGS) entry which is preliminary data.</text>
</comment>
<gene>
    <name evidence="4" type="ORF">GCM10025783_28470</name>
</gene>
<accession>A0ABP8ZE26</accession>
<dbReference type="InterPro" id="IPR006626">
    <property type="entry name" value="PbH1"/>
</dbReference>
<dbReference type="InterPro" id="IPR012334">
    <property type="entry name" value="Pectin_lyas_fold"/>
</dbReference>
<evidence type="ECO:0000313" key="5">
    <source>
        <dbReference type="Proteomes" id="UP001500121"/>
    </source>
</evidence>
<dbReference type="SUPFAM" id="SSF51126">
    <property type="entry name" value="Pectin lyase-like"/>
    <property type="match status" value="1"/>
</dbReference>
<evidence type="ECO:0000256" key="1">
    <source>
        <dbReference type="SAM" id="MobiDB-lite"/>
    </source>
</evidence>
<dbReference type="EMBL" id="BAABLP010000006">
    <property type="protein sequence ID" value="GAA4753853.1"/>
    <property type="molecule type" value="Genomic_DNA"/>
</dbReference>
<dbReference type="InterPro" id="IPR011050">
    <property type="entry name" value="Pectin_lyase_fold/virulence"/>
</dbReference>
<evidence type="ECO:0000259" key="3">
    <source>
        <dbReference type="Pfam" id="PF13229"/>
    </source>
</evidence>
<name>A0ABP8ZE26_9MICO</name>
<keyword evidence="5" id="KW-1185">Reference proteome</keyword>
<protein>
    <recommendedName>
        <fullName evidence="3">Right handed beta helix domain-containing protein</fullName>
    </recommendedName>
</protein>
<reference evidence="5" key="1">
    <citation type="journal article" date="2019" name="Int. J. Syst. Evol. Microbiol.">
        <title>The Global Catalogue of Microorganisms (GCM) 10K type strain sequencing project: providing services to taxonomists for standard genome sequencing and annotation.</title>
        <authorList>
            <consortium name="The Broad Institute Genomics Platform"/>
            <consortium name="The Broad Institute Genome Sequencing Center for Infectious Disease"/>
            <person name="Wu L."/>
            <person name="Ma J."/>
        </authorList>
    </citation>
    <scope>NUCLEOTIDE SEQUENCE [LARGE SCALE GENOMIC DNA]</scope>
    <source>
        <strain evidence="5">JCM 19015</strain>
    </source>
</reference>
<feature type="region of interest" description="Disordered" evidence="1">
    <location>
        <begin position="439"/>
        <end position="480"/>
    </location>
</feature>
<organism evidence="4 5">
    <name type="scientific">Amnibacterium soli</name>
    <dbReference type="NCBI Taxonomy" id="1282736"/>
    <lineage>
        <taxon>Bacteria</taxon>
        <taxon>Bacillati</taxon>
        <taxon>Actinomycetota</taxon>
        <taxon>Actinomycetes</taxon>
        <taxon>Micrococcales</taxon>
        <taxon>Microbacteriaceae</taxon>
        <taxon>Amnibacterium</taxon>
    </lineage>
</organism>
<dbReference type="InterPro" id="IPR039448">
    <property type="entry name" value="Beta_helix"/>
</dbReference>
<evidence type="ECO:0000256" key="2">
    <source>
        <dbReference type="SAM" id="SignalP"/>
    </source>
</evidence>
<sequence length="510" mass="53903">MRRLLATLTLTAVAVAGVALTSIAESASASTGQKYYVNCNAKVAGSGSEASPWTSLSSISSHGDFHPGDQVLLKRGSSCHGRLSTTGSGAAGSPIVLGAYGKGSRPLVAGSGTVDSTGAVELRNQQYWTIQDLRITNTVGGRSSKLYRAGVLIRNDSAGKLSGITVQRVDVRSVASSMNKNYGDPREWGGIIAVTSTQRSANWFSGLTIRNNTIAGVGRTGVMVSNHNYPRSADTGVRVSYNRIDKPRGDGIVVRGTLSARVDHNRVSNANSAWPCAECGKISPKTANAGIWTATSKNTRIDHNEAWGTKAKGGDGEGFDVDVSAVGTVVEYNYAHDNEAGGVLLCGSRNAVVRFNILQNNGRSAIAFIGSRPARNTSIYNNTIYNSSKAGARVVRYFNGAHGSGITFKNNLVYNYSWNNYFWPTKKVTTAANTLIGNQGAGRPRDAKTSWVNPGLKKAGSGRTGMGTLKGYKPKHPSSFKRGVAIPKTVKVDLFGKRINPSKPPRGAAG</sequence>
<evidence type="ECO:0000313" key="4">
    <source>
        <dbReference type="EMBL" id="GAA4753853.1"/>
    </source>
</evidence>